<comment type="caution">
    <text evidence="2">The sequence shown here is derived from an EMBL/GenBank/DDBJ whole genome shotgun (WGS) entry which is preliminary data.</text>
</comment>
<dbReference type="EMBL" id="SFCC01000005">
    <property type="protein sequence ID" value="RZQ63838.1"/>
    <property type="molecule type" value="Genomic_DNA"/>
</dbReference>
<dbReference type="Pfam" id="PF19809">
    <property type="entry name" value="DUF6292"/>
    <property type="match status" value="1"/>
</dbReference>
<evidence type="ECO:0000259" key="1">
    <source>
        <dbReference type="Pfam" id="PF19809"/>
    </source>
</evidence>
<dbReference type="Proteomes" id="UP000292003">
    <property type="component" value="Unassembled WGS sequence"/>
</dbReference>
<organism evidence="2 3">
    <name type="scientific">Amycolatopsis suaedae</name>
    <dbReference type="NCBI Taxonomy" id="2510978"/>
    <lineage>
        <taxon>Bacteria</taxon>
        <taxon>Bacillati</taxon>
        <taxon>Actinomycetota</taxon>
        <taxon>Actinomycetes</taxon>
        <taxon>Pseudonocardiales</taxon>
        <taxon>Pseudonocardiaceae</taxon>
        <taxon>Amycolatopsis</taxon>
    </lineage>
</organism>
<proteinExistence type="predicted"/>
<sequence length="137" mass="14677">MNDPVPAVSLARGVAAYLGAVARAVGVPLEATSFEVSDTVTAYLGLARRWSRRPDHDLMLTWSERHGWALAVETAPGERATVVAYLDSADVVPEPEAVAGFVTDVLAGRREGPEQPVYGTTVERGRLAAQLARYVTD</sequence>
<dbReference type="RefSeq" id="WP_130475364.1">
    <property type="nucleotide sequence ID" value="NZ_SFCC01000005.1"/>
</dbReference>
<accession>A0A4Q7J9Z6</accession>
<dbReference type="AlphaFoldDB" id="A0A4Q7J9Z6"/>
<name>A0A4Q7J9Z6_9PSEU</name>
<evidence type="ECO:0000313" key="2">
    <source>
        <dbReference type="EMBL" id="RZQ63838.1"/>
    </source>
</evidence>
<evidence type="ECO:0000313" key="3">
    <source>
        <dbReference type="Proteomes" id="UP000292003"/>
    </source>
</evidence>
<feature type="domain" description="DUF6292" evidence="1">
    <location>
        <begin position="17"/>
        <end position="104"/>
    </location>
</feature>
<reference evidence="2 3" key="1">
    <citation type="submission" date="2019-02" db="EMBL/GenBank/DDBJ databases">
        <title>Draft genome sequence of Amycolatopsis sp. 8-3EHSu isolated from roots of Suaeda maritima.</title>
        <authorList>
            <person name="Duangmal K."/>
            <person name="Chantavorakit T."/>
        </authorList>
    </citation>
    <scope>NUCLEOTIDE SEQUENCE [LARGE SCALE GENOMIC DNA]</scope>
    <source>
        <strain evidence="2 3">8-3EHSu</strain>
    </source>
</reference>
<keyword evidence="3" id="KW-1185">Reference proteome</keyword>
<dbReference type="InterPro" id="IPR046259">
    <property type="entry name" value="DUF6292"/>
</dbReference>
<gene>
    <name evidence="2" type="ORF">EWH70_11810</name>
</gene>
<protein>
    <recommendedName>
        <fullName evidence="1">DUF6292 domain-containing protein</fullName>
    </recommendedName>
</protein>
<dbReference type="OrthoDB" id="4190452at2"/>